<organism evidence="1 2">
    <name type="scientific">Colletotrichum orchidophilum</name>
    <dbReference type="NCBI Taxonomy" id="1209926"/>
    <lineage>
        <taxon>Eukaryota</taxon>
        <taxon>Fungi</taxon>
        <taxon>Dikarya</taxon>
        <taxon>Ascomycota</taxon>
        <taxon>Pezizomycotina</taxon>
        <taxon>Sordariomycetes</taxon>
        <taxon>Hypocreomycetidae</taxon>
        <taxon>Glomerellales</taxon>
        <taxon>Glomerellaceae</taxon>
        <taxon>Colletotrichum</taxon>
    </lineage>
</organism>
<comment type="caution">
    <text evidence="1">The sequence shown here is derived from an EMBL/GenBank/DDBJ whole genome shotgun (WGS) entry which is preliminary data.</text>
</comment>
<evidence type="ECO:0000313" key="2">
    <source>
        <dbReference type="Proteomes" id="UP000176998"/>
    </source>
</evidence>
<dbReference type="EMBL" id="MJBS01000046">
    <property type="protein sequence ID" value="OHE98464.1"/>
    <property type="molecule type" value="Genomic_DNA"/>
</dbReference>
<accession>A0A1G4BAN4</accession>
<dbReference type="RefSeq" id="XP_022475613.1">
    <property type="nucleotide sequence ID" value="XM_022617896.1"/>
</dbReference>
<proteinExistence type="predicted"/>
<reference evidence="1 2" key="1">
    <citation type="submission" date="2016-09" db="EMBL/GenBank/DDBJ databases">
        <authorList>
            <person name="Capua I."/>
            <person name="De Benedictis P."/>
            <person name="Joannis T."/>
            <person name="Lombin L.H."/>
            <person name="Cattoli G."/>
        </authorList>
    </citation>
    <scope>NUCLEOTIDE SEQUENCE [LARGE SCALE GENOMIC DNA]</scope>
    <source>
        <strain evidence="1 2">IMI 309357</strain>
    </source>
</reference>
<dbReference type="GeneID" id="34559406"/>
<dbReference type="OrthoDB" id="446809at2759"/>
<name>A0A1G4BAN4_9PEZI</name>
<dbReference type="AlphaFoldDB" id="A0A1G4BAN4"/>
<keyword evidence="2" id="KW-1185">Reference proteome</keyword>
<dbReference type="Gene3D" id="3.30.360.10">
    <property type="entry name" value="Dihydrodipicolinate Reductase, domain 2"/>
    <property type="match status" value="1"/>
</dbReference>
<gene>
    <name evidence="1" type="ORF">CORC01_06255</name>
</gene>
<dbReference type="Proteomes" id="UP000176998">
    <property type="component" value="Unassembled WGS sequence"/>
</dbReference>
<sequence length="110" mass="12059">MAVEPDLRRHNDRYNAVGTFEFMMAHRVPVDSTEIIGTKGKLPVSLLPAENYVKIYKTGRDPVVVAADLLGPFQGYFTTEAIEFTERVLEDKPLPIKLASAVAAVKIGAA</sequence>
<evidence type="ECO:0000313" key="1">
    <source>
        <dbReference type="EMBL" id="OHE98464.1"/>
    </source>
</evidence>
<dbReference type="STRING" id="1209926.A0A1G4BAN4"/>
<protein>
    <submittedName>
        <fullName evidence="1">Myo-inositol 2-dehydrogenase</fullName>
    </submittedName>
</protein>